<comment type="caution">
    <text evidence="1">The sequence shown here is derived from an EMBL/GenBank/DDBJ whole genome shotgun (WGS) entry which is preliminary data.</text>
</comment>
<dbReference type="EMBL" id="SUMB01000003">
    <property type="protein sequence ID" value="TJZ56153.1"/>
    <property type="molecule type" value="Genomic_DNA"/>
</dbReference>
<proteinExistence type="predicted"/>
<keyword evidence="2" id="KW-1185">Reference proteome</keyword>
<accession>A0A4U0NP61</accession>
<gene>
    <name evidence="1" type="ORF">FCH28_11565</name>
</gene>
<reference evidence="1 2" key="1">
    <citation type="submission" date="2019-04" db="EMBL/GenBank/DDBJ databases">
        <title>Streptomyces piniterrae sp. nov., a heliquinomycin-producing actinomycete isolated from rhizosphere soil of Pinus yunnanensis.</title>
        <authorList>
            <person name="Zhuang X."/>
            <person name="Zhao J."/>
        </authorList>
    </citation>
    <scope>NUCLEOTIDE SEQUENCE [LARGE SCALE GENOMIC DNA]</scope>
    <source>
        <strain evidence="2">jys28</strain>
    </source>
</reference>
<dbReference type="AlphaFoldDB" id="A0A4U0NP61"/>
<dbReference type="OrthoDB" id="4461339at2"/>
<protein>
    <submittedName>
        <fullName evidence="1">Uncharacterized protein</fullName>
    </submittedName>
</protein>
<dbReference type="Proteomes" id="UP000308697">
    <property type="component" value="Unassembled WGS sequence"/>
</dbReference>
<name>A0A4U0NP61_9ACTN</name>
<sequence length="221" mass="23565">MPSTARTTAGCGADPALFDFRDCPALPAGADPAKWRCEVFVMHSSIKLGALDIRTLAPMAATNAEGPLPDGGKGQVFGGLRAGPTRVDNAPAPFGGALRLLPQYAGFSDFYSDGVHRGALDMKFRLQHPMLDEHCTIGADADPVKLRFLQDGTTEWVSKEPPILRFAVHDTAFAAPRSYGCGPLGKLVDRRLGLPAPSGQSKISATAFYTFRSYDRLPTGS</sequence>
<evidence type="ECO:0000313" key="1">
    <source>
        <dbReference type="EMBL" id="TJZ56153.1"/>
    </source>
</evidence>
<organism evidence="1 2">
    <name type="scientific">Streptomyces piniterrae</name>
    <dbReference type="NCBI Taxonomy" id="2571125"/>
    <lineage>
        <taxon>Bacteria</taxon>
        <taxon>Bacillati</taxon>
        <taxon>Actinomycetota</taxon>
        <taxon>Actinomycetes</taxon>
        <taxon>Kitasatosporales</taxon>
        <taxon>Streptomycetaceae</taxon>
        <taxon>Streptomyces</taxon>
    </lineage>
</organism>
<evidence type="ECO:0000313" key="2">
    <source>
        <dbReference type="Proteomes" id="UP000308697"/>
    </source>
</evidence>